<evidence type="ECO:0000313" key="2">
    <source>
        <dbReference type="EMBL" id="CAB5042191.1"/>
    </source>
</evidence>
<dbReference type="PANTHER" id="PTHR46401">
    <property type="entry name" value="GLYCOSYLTRANSFERASE WBBK-RELATED"/>
    <property type="match status" value="1"/>
</dbReference>
<protein>
    <submittedName>
        <fullName evidence="2">Unannotated protein</fullName>
    </submittedName>
</protein>
<proteinExistence type="predicted"/>
<dbReference type="EMBL" id="CAFBPZ010000129">
    <property type="protein sequence ID" value="CAB5042191.1"/>
    <property type="molecule type" value="Genomic_DNA"/>
</dbReference>
<keyword evidence="1" id="KW-0808">Transferase</keyword>
<reference evidence="2" key="1">
    <citation type="submission" date="2020-05" db="EMBL/GenBank/DDBJ databases">
        <authorList>
            <person name="Chiriac C."/>
            <person name="Salcher M."/>
            <person name="Ghai R."/>
            <person name="Kavagutti S V."/>
        </authorList>
    </citation>
    <scope>NUCLEOTIDE SEQUENCE</scope>
</reference>
<dbReference type="Gene3D" id="3.40.50.2000">
    <property type="entry name" value="Glycogen Phosphorylase B"/>
    <property type="match status" value="2"/>
</dbReference>
<accession>A0A6J7SMC7</accession>
<dbReference type="AlphaFoldDB" id="A0A6J7SMC7"/>
<dbReference type="PANTHER" id="PTHR46401:SF2">
    <property type="entry name" value="GLYCOSYLTRANSFERASE WBBK-RELATED"/>
    <property type="match status" value="1"/>
</dbReference>
<dbReference type="GO" id="GO:0016757">
    <property type="term" value="F:glycosyltransferase activity"/>
    <property type="evidence" value="ECO:0007669"/>
    <property type="project" value="TreeGrafter"/>
</dbReference>
<gene>
    <name evidence="2" type="ORF">UFOPK4237_01475</name>
</gene>
<name>A0A6J7SMC7_9ZZZZ</name>
<organism evidence="2">
    <name type="scientific">freshwater metagenome</name>
    <dbReference type="NCBI Taxonomy" id="449393"/>
    <lineage>
        <taxon>unclassified sequences</taxon>
        <taxon>metagenomes</taxon>
        <taxon>ecological metagenomes</taxon>
    </lineage>
</organism>
<evidence type="ECO:0000256" key="1">
    <source>
        <dbReference type="ARBA" id="ARBA00022679"/>
    </source>
</evidence>
<dbReference type="Pfam" id="PF13692">
    <property type="entry name" value="Glyco_trans_1_4"/>
    <property type="match status" value="1"/>
</dbReference>
<dbReference type="SUPFAM" id="SSF53756">
    <property type="entry name" value="UDP-Glycosyltransferase/glycogen phosphorylase"/>
    <property type="match status" value="2"/>
</dbReference>
<dbReference type="GO" id="GO:0009103">
    <property type="term" value="P:lipopolysaccharide biosynthetic process"/>
    <property type="evidence" value="ECO:0007669"/>
    <property type="project" value="TreeGrafter"/>
</dbReference>
<sequence length="822" mass="89137">MAWINAGPYDDDATLNLRTDNHQDEIGRVRAALRLRLKLSENQSPTPVTGSRILFDARSLQTATFGARGIGRFALAALQSARENATDSELVLLVDKTLEKLPEDLAGGCEQITRVTRENVAQFSLLIQPSPMTATAAPLVPLLKSDIHKIAVVFDFIPMHYPTIYLSNVAARAEYAAGLDALRNYNDFICISKLAEDEVRSWLGKESIAKITTSVAWPKDVFPQGLSTETAGTKTGPIVVMTGDEPRKNTYGALAAIGAATAGQDEERNVVVLGMAGQGTRVHHWSIAAAMRPGEAQTLGRISDAEMHELLATAELVVVASFDEGLSLPVIEALRAGAPVVASDIPAHRELIGSSGYLAPAGDIKAMARAIRFHRGKASTYLQQVKQLSRHQHEDLESTIATKISARGNNVENIADNTAAEFASMGQPVVTTERLSIGFATPWEPQRSGVADFSAATVRELAKLADVTVYTTSGGLVEDSIKHANIEDVIANGHDHDVFVSVVGNSHFHIPFIEVLNSIDAVAIAHDTRMVEYYMAMRGQGGVEQVMVRGQEKRSLDPALDDQIDDMRLLENAGFWEIANQSTMLILHAPSAAPRIAAETGVTPRLLPFANQRVPNTAQITQEMRDEARQRLNFNPDKIHLGTFGFVDLRTKLTDVVVEAAAWLSQWGYNISLHLAGSASDTDTKALLKRAEEAGIQECEITGFLTDEQFRDYLLAVDLGVQLRVSPLLGVSGPLSDLAAFGTTSIASSGLAIDVDTPDFVDRLPDDVSSLMVAEAIEKRILNPIPHEIREEQRLAYLEAKSPTRYAEALLELLKEAAGGDR</sequence>